<dbReference type="Proteomes" id="UP001416858">
    <property type="component" value="Unassembled WGS sequence"/>
</dbReference>
<evidence type="ECO:0000256" key="1">
    <source>
        <dbReference type="SAM" id="MobiDB-lite"/>
    </source>
</evidence>
<dbReference type="EMBL" id="BAABRO010000001">
    <property type="protein sequence ID" value="GAA5504574.1"/>
    <property type="molecule type" value="Genomic_DNA"/>
</dbReference>
<evidence type="ECO:0000313" key="3">
    <source>
        <dbReference type="Proteomes" id="UP001416858"/>
    </source>
</evidence>
<proteinExistence type="predicted"/>
<name>A0ABP9VH77_9BACT</name>
<gene>
    <name evidence="2" type="ORF">Rcae01_00013</name>
</gene>
<feature type="region of interest" description="Disordered" evidence="1">
    <location>
        <begin position="14"/>
        <end position="40"/>
    </location>
</feature>
<sequence length="104" mass="11389">MAASIDRAWLQSAFRPVGAPPSRKPLGSTSEASVSECDDKMLHDHNRELHLVRQRSNESQINESHAANCDHLNDHRPRQVIVPLKTPGIGDVGAIQCHLVLPGV</sequence>
<keyword evidence="3" id="KW-1185">Reference proteome</keyword>
<reference evidence="2 3" key="1">
    <citation type="submission" date="2024-02" db="EMBL/GenBank/DDBJ databases">
        <title>Rhodopirellula caenicola NBRC 110016.</title>
        <authorList>
            <person name="Ichikawa N."/>
            <person name="Katano-Makiyama Y."/>
            <person name="Hidaka K."/>
        </authorList>
    </citation>
    <scope>NUCLEOTIDE SEQUENCE [LARGE SCALE GENOMIC DNA]</scope>
    <source>
        <strain evidence="2 3">NBRC 110016</strain>
    </source>
</reference>
<comment type="caution">
    <text evidence="2">The sequence shown here is derived from an EMBL/GenBank/DDBJ whole genome shotgun (WGS) entry which is preliminary data.</text>
</comment>
<organism evidence="2 3">
    <name type="scientific">Novipirellula caenicola</name>
    <dbReference type="NCBI Taxonomy" id="1536901"/>
    <lineage>
        <taxon>Bacteria</taxon>
        <taxon>Pseudomonadati</taxon>
        <taxon>Planctomycetota</taxon>
        <taxon>Planctomycetia</taxon>
        <taxon>Pirellulales</taxon>
        <taxon>Pirellulaceae</taxon>
        <taxon>Novipirellula</taxon>
    </lineage>
</organism>
<protein>
    <submittedName>
        <fullName evidence="2">Uncharacterized protein</fullName>
    </submittedName>
</protein>
<accession>A0ABP9VH77</accession>
<evidence type="ECO:0000313" key="2">
    <source>
        <dbReference type="EMBL" id="GAA5504574.1"/>
    </source>
</evidence>